<organism evidence="3 4">
    <name type="scientific">Tolumonas osonensis</name>
    <dbReference type="NCBI Taxonomy" id="675874"/>
    <lineage>
        <taxon>Bacteria</taxon>
        <taxon>Pseudomonadati</taxon>
        <taxon>Pseudomonadota</taxon>
        <taxon>Gammaproteobacteria</taxon>
        <taxon>Aeromonadales</taxon>
        <taxon>Aeromonadaceae</taxon>
        <taxon>Tolumonas</taxon>
    </lineage>
</organism>
<comment type="similarity">
    <text evidence="2">Belongs to the TacA antitoxin family.</text>
</comment>
<comment type="caution">
    <text evidence="3">The sequence shown here is derived from an EMBL/GenBank/DDBJ whole genome shotgun (WGS) entry which is preliminary data.</text>
</comment>
<dbReference type="PANTHER" id="PTHR35401">
    <property type="entry name" value="COPG FAMILY HELIX-TURN-HELIX PROTEIN-RELATED-RELATED"/>
    <property type="match status" value="1"/>
</dbReference>
<dbReference type="Gene3D" id="1.20.890.30">
    <property type="entry name" value="VCA0319-like"/>
    <property type="match status" value="1"/>
</dbReference>
<dbReference type="InterPro" id="IPR010985">
    <property type="entry name" value="Ribbon_hlx_hlx"/>
</dbReference>
<dbReference type="SUPFAM" id="SSF47598">
    <property type="entry name" value="Ribbon-helix-helix"/>
    <property type="match status" value="1"/>
</dbReference>
<protein>
    <submittedName>
        <fullName evidence="3">Uncharacterized protein (DUF1778 family)</fullName>
    </submittedName>
</protein>
<evidence type="ECO:0000313" key="4">
    <source>
        <dbReference type="Proteomes" id="UP000585721"/>
    </source>
</evidence>
<keyword evidence="1" id="KW-1277">Toxin-antitoxin system</keyword>
<dbReference type="Proteomes" id="UP000585721">
    <property type="component" value="Unassembled WGS sequence"/>
</dbReference>
<evidence type="ECO:0000313" key="3">
    <source>
        <dbReference type="EMBL" id="MBB6056167.1"/>
    </source>
</evidence>
<dbReference type="GO" id="GO:0006355">
    <property type="term" value="P:regulation of DNA-templated transcription"/>
    <property type="evidence" value="ECO:0007669"/>
    <property type="project" value="InterPro"/>
</dbReference>
<dbReference type="InterPro" id="IPR014795">
    <property type="entry name" value="TacA_1-like"/>
</dbReference>
<sequence>MATALPRITARVDAETQELLAQAAAIAGMTSINSFVLNAAIDRAKQIMERERALKLSQRDAMLLAEALDAPVKPNARLQQAAQRYKDKTQ</sequence>
<gene>
    <name evidence="3" type="ORF">HNR75_002099</name>
</gene>
<evidence type="ECO:0000256" key="2">
    <source>
        <dbReference type="ARBA" id="ARBA00049988"/>
    </source>
</evidence>
<dbReference type="AlphaFoldDB" id="A0A841GF23"/>
<accession>A0A841GF23</accession>
<dbReference type="Pfam" id="PF08681">
    <property type="entry name" value="TacA1"/>
    <property type="match status" value="1"/>
</dbReference>
<dbReference type="Gene3D" id="1.10.1220.10">
    <property type="entry name" value="Met repressor-like"/>
    <property type="match status" value="1"/>
</dbReference>
<keyword evidence="4" id="KW-1185">Reference proteome</keyword>
<evidence type="ECO:0000256" key="1">
    <source>
        <dbReference type="ARBA" id="ARBA00022649"/>
    </source>
</evidence>
<proteinExistence type="inferred from homology"/>
<reference evidence="3 4" key="1">
    <citation type="submission" date="2020-08" db="EMBL/GenBank/DDBJ databases">
        <title>Genomic Encyclopedia of Type Strains, Phase IV (KMG-IV): sequencing the most valuable type-strain genomes for metagenomic binning, comparative biology and taxonomic classification.</title>
        <authorList>
            <person name="Goeker M."/>
        </authorList>
    </citation>
    <scope>NUCLEOTIDE SEQUENCE [LARGE SCALE GENOMIC DNA]</scope>
    <source>
        <strain evidence="3 4">DSM 22975</strain>
    </source>
</reference>
<dbReference type="EMBL" id="JACHGR010000007">
    <property type="protein sequence ID" value="MBB6056167.1"/>
    <property type="molecule type" value="Genomic_DNA"/>
</dbReference>
<dbReference type="InterPro" id="IPR013321">
    <property type="entry name" value="Arc_rbn_hlx_hlx"/>
</dbReference>
<dbReference type="RefSeq" id="WP_188026904.1">
    <property type="nucleotide sequence ID" value="NZ_JACHGR010000007.1"/>
</dbReference>
<name>A0A841GF23_9GAMM</name>
<dbReference type="PANTHER" id="PTHR35401:SF2">
    <property type="entry name" value="ABC-TYPE TRANSPORT SYSTEM"/>
    <property type="match status" value="1"/>
</dbReference>